<dbReference type="AlphaFoldDB" id="D7BG86"/>
<proteinExistence type="inferred from homology"/>
<dbReference type="EMBL" id="CP002042">
    <property type="protein sequence ID" value="ADH62007.1"/>
    <property type="molecule type" value="Genomic_DNA"/>
</dbReference>
<keyword evidence="2" id="KW-0560">Oxidoreductase</keyword>
<dbReference type="OrthoDB" id="9775296at2"/>
<comment type="similarity">
    <text evidence="1 3">Belongs to the short-chain dehydrogenases/reductases (SDR) family.</text>
</comment>
<name>D7BG86_ALLS1</name>
<gene>
    <name evidence="5" type="ordered locus">Mesil_0060</name>
</gene>
<evidence type="ECO:0000256" key="3">
    <source>
        <dbReference type="RuleBase" id="RU000363"/>
    </source>
</evidence>
<dbReference type="PROSITE" id="PS00061">
    <property type="entry name" value="ADH_SHORT"/>
    <property type="match status" value="1"/>
</dbReference>
<dbReference type="InterPro" id="IPR004360">
    <property type="entry name" value="Glyas_Fos-R_dOase_dom"/>
</dbReference>
<dbReference type="PRINTS" id="PR00081">
    <property type="entry name" value="GDHRDH"/>
</dbReference>
<dbReference type="InterPro" id="IPR036291">
    <property type="entry name" value="NAD(P)-bd_dom_sf"/>
</dbReference>
<sequence length="365" mass="39572">MPRVALITGASRGLGLALARALAEKGWALVIDARGAEALEHARAELAGKAQVVSIPGDVSNDWHLQALVEAAQELGGLDVLVNNASILGPSPQPNLAEYPLEVLEQVYRVNVLAPLRLIQLALPVLKPGARILNVTSDAGVEAYPGWGGYGSSKAALEQLSHVLAAEQPEFKVYWVDPGDMNTQMHQEAFPGEDISDRLPPEASVPGFLALLEGDLPSGRYKAREIGQKWQGIQEFRIALTVADFERVAHFYRDGLGLAVLEEWDRPDGRGLILDAGRATLELLDVLQVETVDRIEAGRRVSGPVRFALEVRHLEVAAQALQEAGAEVIHPPVRTPWGDHNQRLRAPDGMQITLFQVGNTKEPIS</sequence>
<protein>
    <submittedName>
        <fullName evidence="5">Short-chain dehydrogenase/reductase SDR</fullName>
    </submittedName>
</protein>
<dbReference type="SUPFAM" id="SSF51735">
    <property type="entry name" value="NAD(P)-binding Rossmann-fold domains"/>
    <property type="match status" value="1"/>
</dbReference>
<dbReference type="Proteomes" id="UP000001916">
    <property type="component" value="Chromosome"/>
</dbReference>
<dbReference type="InterPro" id="IPR002347">
    <property type="entry name" value="SDR_fam"/>
</dbReference>
<reference evidence="5 6" key="1">
    <citation type="journal article" date="2010" name="Stand. Genomic Sci.">
        <title>Complete genome sequence of Meiothermus silvanus type strain (VI-R2).</title>
        <authorList>
            <person name="Sikorski J."/>
            <person name="Tindall B.J."/>
            <person name="Lowry S."/>
            <person name="Lucas S."/>
            <person name="Nolan M."/>
            <person name="Copeland A."/>
            <person name="Glavina Del Rio T."/>
            <person name="Tice H."/>
            <person name="Cheng J.F."/>
            <person name="Han C."/>
            <person name="Pitluck S."/>
            <person name="Liolios K."/>
            <person name="Ivanova N."/>
            <person name="Mavromatis K."/>
            <person name="Mikhailova N."/>
            <person name="Pati A."/>
            <person name="Goodwin L."/>
            <person name="Chen A."/>
            <person name="Palaniappan K."/>
            <person name="Land M."/>
            <person name="Hauser L."/>
            <person name="Chang Y.J."/>
            <person name="Jeffries C.D."/>
            <person name="Rohde M."/>
            <person name="Goker M."/>
            <person name="Woyke T."/>
            <person name="Bristow J."/>
            <person name="Eisen J.A."/>
            <person name="Markowitz V."/>
            <person name="Hugenholtz P."/>
            <person name="Kyrpides N.C."/>
            <person name="Klenk H.P."/>
            <person name="Lapidus A."/>
        </authorList>
    </citation>
    <scope>NUCLEOTIDE SEQUENCE [LARGE SCALE GENOMIC DNA]</scope>
    <source>
        <strain evidence="6">ATCC 700542 / DSM 9946 / VI-R2</strain>
    </source>
</reference>
<evidence type="ECO:0000256" key="1">
    <source>
        <dbReference type="ARBA" id="ARBA00006484"/>
    </source>
</evidence>
<dbReference type="Gene3D" id="3.40.50.720">
    <property type="entry name" value="NAD(P)-binding Rossmann-like Domain"/>
    <property type="match status" value="1"/>
</dbReference>
<evidence type="ECO:0000313" key="5">
    <source>
        <dbReference type="EMBL" id="ADH62007.1"/>
    </source>
</evidence>
<dbReference type="InterPro" id="IPR029068">
    <property type="entry name" value="Glyas_Bleomycin-R_OHBP_Dase"/>
</dbReference>
<dbReference type="CDD" id="cd05233">
    <property type="entry name" value="SDR_c"/>
    <property type="match status" value="1"/>
</dbReference>
<dbReference type="HOGENOM" id="CLU_721380_0_0_0"/>
<keyword evidence="6" id="KW-1185">Reference proteome</keyword>
<evidence type="ECO:0000313" key="6">
    <source>
        <dbReference type="Proteomes" id="UP000001916"/>
    </source>
</evidence>
<dbReference type="SUPFAM" id="SSF54593">
    <property type="entry name" value="Glyoxalase/Bleomycin resistance protein/Dihydroxybiphenyl dioxygenase"/>
    <property type="match status" value="1"/>
</dbReference>
<dbReference type="eggNOG" id="COG1028">
    <property type="taxonomic scope" value="Bacteria"/>
</dbReference>
<dbReference type="Pfam" id="PF00106">
    <property type="entry name" value="adh_short"/>
    <property type="match status" value="1"/>
</dbReference>
<evidence type="ECO:0000256" key="2">
    <source>
        <dbReference type="ARBA" id="ARBA00023002"/>
    </source>
</evidence>
<evidence type="ECO:0000259" key="4">
    <source>
        <dbReference type="PROSITE" id="PS51819"/>
    </source>
</evidence>
<dbReference type="STRING" id="526227.Mesil_0060"/>
<dbReference type="InterPro" id="IPR037523">
    <property type="entry name" value="VOC_core"/>
</dbReference>
<dbReference type="PROSITE" id="PS51819">
    <property type="entry name" value="VOC"/>
    <property type="match status" value="1"/>
</dbReference>
<dbReference type="PANTHER" id="PTHR43669:SF3">
    <property type="entry name" value="ALCOHOL DEHYDROGENASE, PUTATIVE (AFU_ORTHOLOGUE AFUA_3G03445)-RELATED"/>
    <property type="match status" value="1"/>
</dbReference>
<feature type="domain" description="VOC" evidence="4">
    <location>
        <begin position="232"/>
        <end position="357"/>
    </location>
</feature>
<dbReference type="PANTHER" id="PTHR43669">
    <property type="entry name" value="5-KETO-D-GLUCONATE 5-REDUCTASE"/>
    <property type="match status" value="1"/>
</dbReference>
<dbReference type="GO" id="GO:0016491">
    <property type="term" value="F:oxidoreductase activity"/>
    <property type="evidence" value="ECO:0007669"/>
    <property type="project" value="UniProtKB-KW"/>
</dbReference>
<organism evidence="5 6">
    <name type="scientific">Allomeiothermus silvanus (strain ATCC 700542 / DSM 9946 / NBRC 106475 / NCIMB 13440 / VI-R2)</name>
    <name type="common">Thermus silvanus</name>
    <dbReference type="NCBI Taxonomy" id="526227"/>
    <lineage>
        <taxon>Bacteria</taxon>
        <taxon>Thermotogati</taxon>
        <taxon>Deinococcota</taxon>
        <taxon>Deinococci</taxon>
        <taxon>Thermales</taxon>
        <taxon>Thermaceae</taxon>
        <taxon>Allomeiothermus</taxon>
    </lineage>
</organism>
<dbReference type="RefSeq" id="WP_013156615.1">
    <property type="nucleotide sequence ID" value="NC_014212.1"/>
</dbReference>
<accession>D7BG86</accession>
<dbReference type="eggNOG" id="COG0346">
    <property type="taxonomic scope" value="Bacteria"/>
</dbReference>
<dbReference type="KEGG" id="msv:Mesil_0060"/>
<dbReference type="Gene3D" id="3.10.180.10">
    <property type="entry name" value="2,3-Dihydroxybiphenyl 1,2-Dioxygenase, domain 1"/>
    <property type="match status" value="1"/>
</dbReference>
<dbReference type="InterPro" id="IPR020904">
    <property type="entry name" value="Sc_DH/Rdtase_CS"/>
</dbReference>
<dbReference type="PRINTS" id="PR00080">
    <property type="entry name" value="SDRFAMILY"/>
</dbReference>
<dbReference type="Pfam" id="PF00903">
    <property type="entry name" value="Glyoxalase"/>
    <property type="match status" value="1"/>
</dbReference>